<feature type="compositionally biased region" description="Low complexity" evidence="1">
    <location>
        <begin position="189"/>
        <end position="210"/>
    </location>
</feature>
<gene>
    <name evidence="2" type="ORF">B0H63DRAFT_444613</name>
</gene>
<reference evidence="2" key="2">
    <citation type="submission" date="2023-06" db="EMBL/GenBank/DDBJ databases">
        <authorList>
            <consortium name="Lawrence Berkeley National Laboratory"/>
            <person name="Haridas S."/>
            <person name="Hensen N."/>
            <person name="Bonometti L."/>
            <person name="Westerberg I."/>
            <person name="Brannstrom I.O."/>
            <person name="Guillou S."/>
            <person name="Cros-Aarteil S."/>
            <person name="Calhoun S."/>
            <person name="Kuo A."/>
            <person name="Mondo S."/>
            <person name="Pangilinan J."/>
            <person name="Riley R."/>
            <person name="LaButti K."/>
            <person name="Andreopoulos B."/>
            <person name="Lipzen A."/>
            <person name="Chen C."/>
            <person name="Yanf M."/>
            <person name="Daum C."/>
            <person name="Ng V."/>
            <person name="Clum A."/>
            <person name="Steindorff A."/>
            <person name="Ohm R."/>
            <person name="Martin F."/>
            <person name="Silar P."/>
            <person name="Natvig D."/>
            <person name="Lalanne C."/>
            <person name="Gautier V."/>
            <person name="Ament-velasquez S.L."/>
            <person name="Kruys A."/>
            <person name="Hutchinson M.I."/>
            <person name="Powell A.J."/>
            <person name="Barry K."/>
            <person name="Miller A.N."/>
            <person name="Grigoriev I.V."/>
            <person name="Debuchy R."/>
            <person name="Gladieux P."/>
            <person name="Thoren M.H."/>
            <person name="Johannesson H."/>
        </authorList>
    </citation>
    <scope>NUCLEOTIDE SEQUENCE</scope>
    <source>
        <strain evidence="2">CBS 232.78</strain>
    </source>
</reference>
<evidence type="ECO:0008006" key="4">
    <source>
        <dbReference type="Google" id="ProtNLM"/>
    </source>
</evidence>
<evidence type="ECO:0000313" key="3">
    <source>
        <dbReference type="Proteomes" id="UP001285441"/>
    </source>
</evidence>
<feature type="region of interest" description="Disordered" evidence="1">
    <location>
        <begin position="1"/>
        <end position="306"/>
    </location>
</feature>
<comment type="caution">
    <text evidence="2">The sequence shown here is derived from an EMBL/GenBank/DDBJ whole genome shotgun (WGS) entry which is preliminary data.</text>
</comment>
<dbReference type="EMBL" id="JAULSW010000001">
    <property type="protein sequence ID" value="KAK3394457.1"/>
    <property type="molecule type" value="Genomic_DNA"/>
</dbReference>
<accession>A0AAE0P715</accession>
<keyword evidence="3" id="KW-1185">Reference proteome</keyword>
<evidence type="ECO:0000256" key="1">
    <source>
        <dbReference type="SAM" id="MobiDB-lite"/>
    </source>
</evidence>
<sequence>MEPVPETERMEEFRSSALPSLRVQGSPTLAPSDLDYPRKPPTLRRSTDPSPTSSPTSPSWAPPAMLPYRPRASSPLSSAHTRSRSAVSLAPPPMTRTKSMPGVNAAGHLMYSPQIRPQSPAGSPNRVRPHRKPMDEAFPSSPTRVSVHDPERKLSERSSSPNLGLGMPSAASMPRIRRPSSPLRHVAHTSTTSLPGITTTTPSPVATSPSYRPYDSLSGNYSFISGYPSSSVPSTPTSARSRSPSISSLETIPDSPDAEEAALEDERIAQLKAAADAAEGGEATGRGGVDVPTRGRTLGFGSRDKRKRWSVCGAERRQDLDLETIWED</sequence>
<dbReference type="AlphaFoldDB" id="A0AAE0P715"/>
<reference evidence="2" key="1">
    <citation type="journal article" date="2023" name="Mol. Phylogenet. Evol.">
        <title>Genome-scale phylogeny and comparative genomics of the fungal order Sordariales.</title>
        <authorList>
            <person name="Hensen N."/>
            <person name="Bonometti L."/>
            <person name="Westerberg I."/>
            <person name="Brannstrom I.O."/>
            <person name="Guillou S."/>
            <person name="Cros-Aarteil S."/>
            <person name="Calhoun S."/>
            <person name="Haridas S."/>
            <person name="Kuo A."/>
            <person name="Mondo S."/>
            <person name="Pangilinan J."/>
            <person name="Riley R."/>
            <person name="LaButti K."/>
            <person name="Andreopoulos B."/>
            <person name="Lipzen A."/>
            <person name="Chen C."/>
            <person name="Yan M."/>
            <person name="Daum C."/>
            <person name="Ng V."/>
            <person name="Clum A."/>
            <person name="Steindorff A."/>
            <person name="Ohm R.A."/>
            <person name="Martin F."/>
            <person name="Silar P."/>
            <person name="Natvig D.O."/>
            <person name="Lalanne C."/>
            <person name="Gautier V."/>
            <person name="Ament-Velasquez S.L."/>
            <person name="Kruys A."/>
            <person name="Hutchinson M.I."/>
            <person name="Powell A.J."/>
            <person name="Barry K."/>
            <person name="Miller A.N."/>
            <person name="Grigoriev I.V."/>
            <person name="Debuchy R."/>
            <person name="Gladieux P."/>
            <person name="Hiltunen Thoren M."/>
            <person name="Johannesson H."/>
        </authorList>
    </citation>
    <scope>NUCLEOTIDE SEQUENCE</scope>
    <source>
        <strain evidence="2">CBS 232.78</strain>
    </source>
</reference>
<organism evidence="2 3">
    <name type="scientific">Podospora didyma</name>
    <dbReference type="NCBI Taxonomy" id="330526"/>
    <lineage>
        <taxon>Eukaryota</taxon>
        <taxon>Fungi</taxon>
        <taxon>Dikarya</taxon>
        <taxon>Ascomycota</taxon>
        <taxon>Pezizomycotina</taxon>
        <taxon>Sordariomycetes</taxon>
        <taxon>Sordariomycetidae</taxon>
        <taxon>Sordariales</taxon>
        <taxon>Podosporaceae</taxon>
        <taxon>Podospora</taxon>
    </lineage>
</organism>
<name>A0AAE0P715_9PEZI</name>
<feature type="compositionally biased region" description="Basic and acidic residues" evidence="1">
    <location>
        <begin position="146"/>
        <end position="156"/>
    </location>
</feature>
<proteinExistence type="predicted"/>
<evidence type="ECO:0000313" key="2">
    <source>
        <dbReference type="EMBL" id="KAK3394457.1"/>
    </source>
</evidence>
<dbReference type="Proteomes" id="UP001285441">
    <property type="component" value="Unassembled WGS sequence"/>
</dbReference>
<feature type="compositionally biased region" description="Low complexity" evidence="1">
    <location>
        <begin position="221"/>
        <end position="248"/>
    </location>
</feature>
<feature type="compositionally biased region" description="Polar residues" evidence="1">
    <location>
        <begin position="74"/>
        <end position="86"/>
    </location>
</feature>
<feature type="compositionally biased region" description="Low complexity" evidence="1">
    <location>
        <begin position="48"/>
        <end position="59"/>
    </location>
</feature>
<feature type="compositionally biased region" description="Basic and acidic residues" evidence="1">
    <location>
        <begin position="1"/>
        <end position="14"/>
    </location>
</feature>
<protein>
    <recommendedName>
        <fullName evidence="4">Basic proline-rich protein</fullName>
    </recommendedName>
</protein>